<evidence type="ECO:0000256" key="1">
    <source>
        <dbReference type="SAM" id="Phobius"/>
    </source>
</evidence>
<feature type="transmembrane region" description="Helical" evidence="1">
    <location>
        <begin position="27"/>
        <end position="44"/>
    </location>
</feature>
<sequence>MHKRRQIMNNLLKQEIYKLALKKSTKWLFGILFLLVIILGNVFSRFGGTNEYFGSYGFVGMLISIIILVNASASLMTEWNTGSIKILLSRQYSRITVFFSKLITLVLMHLALLFTAFVGMMLSRVIFFAGKSVKISWFEPVIANLLTTWMVVAITILLVVLLRSSAVALTIGMILTVGGSLISGLMTTLIAHFTFVKWLPTNMLMAGQEYRQPLLHSMTSLSVPEIVGGNLIYLVIFMGLAIWSFNKQNV</sequence>
<accession>A0A4P6YUW8</accession>
<feature type="transmembrane region" description="Helical" evidence="1">
    <location>
        <begin position="142"/>
        <end position="162"/>
    </location>
</feature>
<keyword evidence="1" id="KW-0812">Transmembrane</keyword>
<protein>
    <recommendedName>
        <fullName evidence="4">ABC transporter permease</fullName>
    </recommendedName>
</protein>
<feature type="transmembrane region" description="Helical" evidence="1">
    <location>
        <begin position="226"/>
        <end position="245"/>
    </location>
</feature>
<reference evidence="3" key="1">
    <citation type="submission" date="2019-03" db="EMBL/GenBank/DDBJ databases">
        <title>Weissella sp. 26KH-42 Genome sequencing.</title>
        <authorList>
            <person name="Heo J."/>
            <person name="Kim S.-J."/>
            <person name="Kim J.-S."/>
            <person name="Hong S.-B."/>
            <person name="Kwon S.-W."/>
        </authorList>
    </citation>
    <scope>NUCLEOTIDE SEQUENCE [LARGE SCALE GENOMIC DNA]</scope>
    <source>
        <strain evidence="3">26KH-42</strain>
    </source>
</reference>
<organism evidence="2 3">
    <name type="scientific">Periweissella cryptocerci</name>
    <dbReference type="NCBI Taxonomy" id="2506420"/>
    <lineage>
        <taxon>Bacteria</taxon>
        <taxon>Bacillati</taxon>
        <taxon>Bacillota</taxon>
        <taxon>Bacilli</taxon>
        <taxon>Lactobacillales</taxon>
        <taxon>Lactobacillaceae</taxon>
        <taxon>Periweissella</taxon>
    </lineage>
</organism>
<keyword evidence="1" id="KW-0472">Membrane</keyword>
<evidence type="ECO:0000313" key="3">
    <source>
        <dbReference type="Proteomes" id="UP000292886"/>
    </source>
</evidence>
<dbReference type="OrthoDB" id="2295852at2"/>
<feature type="transmembrane region" description="Helical" evidence="1">
    <location>
        <begin position="98"/>
        <end position="122"/>
    </location>
</feature>
<feature type="transmembrane region" description="Helical" evidence="1">
    <location>
        <begin position="174"/>
        <end position="195"/>
    </location>
</feature>
<dbReference type="KEGG" id="wei:EQG49_08935"/>
<gene>
    <name evidence="2" type="ORF">EQG49_08935</name>
</gene>
<dbReference type="Pfam" id="PF12679">
    <property type="entry name" value="ABC2_membrane_2"/>
    <property type="match status" value="1"/>
</dbReference>
<dbReference type="AlphaFoldDB" id="A0A4P6YUW8"/>
<dbReference type="PANTHER" id="PTHR37305">
    <property type="entry name" value="INTEGRAL MEMBRANE PROTEIN-RELATED"/>
    <property type="match status" value="1"/>
</dbReference>
<dbReference type="GO" id="GO:0005886">
    <property type="term" value="C:plasma membrane"/>
    <property type="evidence" value="ECO:0007669"/>
    <property type="project" value="UniProtKB-SubCell"/>
</dbReference>
<proteinExistence type="predicted"/>
<keyword evidence="3" id="KW-1185">Reference proteome</keyword>
<dbReference type="EMBL" id="CP037940">
    <property type="protein sequence ID" value="QBO36588.1"/>
    <property type="molecule type" value="Genomic_DNA"/>
</dbReference>
<name>A0A4P6YUW8_9LACO</name>
<dbReference type="PANTHER" id="PTHR37305:SF1">
    <property type="entry name" value="MEMBRANE PROTEIN"/>
    <property type="match status" value="1"/>
</dbReference>
<keyword evidence="1" id="KW-1133">Transmembrane helix</keyword>
<evidence type="ECO:0000313" key="2">
    <source>
        <dbReference type="EMBL" id="QBO36588.1"/>
    </source>
</evidence>
<dbReference type="GO" id="GO:0140359">
    <property type="term" value="F:ABC-type transporter activity"/>
    <property type="evidence" value="ECO:0007669"/>
    <property type="project" value="InterPro"/>
</dbReference>
<feature type="transmembrane region" description="Helical" evidence="1">
    <location>
        <begin position="56"/>
        <end position="77"/>
    </location>
</feature>
<dbReference type="Proteomes" id="UP000292886">
    <property type="component" value="Chromosome"/>
</dbReference>
<evidence type="ECO:0008006" key="4">
    <source>
        <dbReference type="Google" id="ProtNLM"/>
    </source>
</evidence>